<protein>
    <submittedName>
        <fullName evidence="2">Uncharacterized protein</fullName>
    </submittedName>
</protein>
<comment type="caution">
    <text evidence="2">The sequence shown here is derived from an EMBL/GenBank/DDBJ whole genome shotgun (WGS) entry which is preliminary data.</text>
</comment>
<keyword evidence="3" id="KW-1185">Reference proteome</keyword>
<reference evidence="3" key="1">
    <citation type="submission" date="2017-10" db="EMBL/GenBank/DDBJ databases">
        <title>Rapid genome shrinkage in a self-fertile nematode reveals novel sperm competition proteins.</title>
        <authorList>
            <person name="Yin D."/>
            <person name="Schwarz E.M."/>
            <person name="Thomas C.G."/>
            <person name="Felde R.L."/>
            <person name="Korf I.F."/>
            <person name="Cutter A.D."/>
            <person name="Schartner C.M."/>
            <person name="Ralston E.J."/>
            <person name="Meyer B.J."/>
            <person name="Haag E.S."/>
        </authorList>
    </citation>
    <scope>NUCLEOTIDE SEQUENCE [LARGE SCALE GENOMIC DNA]</scope>
    <source>
        <strain evidence="3">JU1422</strain>
    </source>
</reference>
<evidence type="ECO:0000313" key="3">
    <source>
        <dbReference type="Proteomes" id="UP000230233"/>
    </source>
</evidence>
<accession>A0A2G5UD87</accession>
<feature type="compositionally biased region" description="Basic and acidic residues" evidence="1">
    <location>
        <begin position="23"/>
        <end position="41"/>
    </location>
</feature>
<evidence type="ECO:0000256" key="1">
    <source>
        <dbReference type="SAM" id="MobiDB-lite"/>
    </source>
</evidence>
<dbReference type="AlphaFoldDB" id="A0A2G5UD87"/>
<feature type="region of interest" description="Disordered" evidence="1">
    <location>
        <begin position="23"/>
        <end position="51"/>
    </location>
</feature>
<gene>
    <name evidence="2" type="primary">Cnig_chr_IV.g16104</name>
    <name evidence="2" type="ORF">B9Z55_016104</name>
</gene>
<dbReference type="EMBL" id="PDUG01000004">
    <property type="protein sequence ID" value="PIC37490.1"/>
    <property type="molecule type" value="Genomic_DNA"/>
</dbReference>
<evidence type="ECO:0000313" key="2">
    <source>
        <dbReference type="EMBL" id="PIC37490.1"/>
    </source>
</evidence>
<sequence>MERIRIVILWNFQENRVLRRRWDSKKEFKRRDPDHYDDYSSPHDPSLSVVQISPRPLKPRSCSIHVIPSRCNPAKAKDYSLSSNTWTAVAPSMSHQLCRLQTPKRANRIEESQMTWRWTGRSRSGCGWREEHK</sequence>
<dbReference type="Proteomes" id="UP000230233">
    <property type="component" value="Chromosome IV"/>
</dbReference>
<organism evidence="2 3">
    <name type="scientific">Caenorhabditis nigoni</name>
    <dbReference type="NCBI Taxonomy" id="1611254"/>
    <lineage>
        <taxon>Eukaryota</taxon>
        <taxon>Metazoa</taxon>
        <taxon>Ecdysozoa</taxon>
        <taxon>Nematoda</taxon>
        <taxon>Chromadorea</taxon>
        <taxon>Rhabditida</taxon>
        <taxon>Rhabditina</taxon>
        <taxon>Rhabditomorpha</taxon>
        <taxon>Rhabditoidea</taxon>
        <taxon>Rhabditidae</taxon>
        <taxon>Peloderinae</taxon>
        <taxon>Caenorhabditis</taxon>
    </lineage>
</organism>
<proteinExistence type="predicted"/>
<name>A0A2G5UD87_9PELO</name>